<dbReference type="FunFam" id="2.70.150.10:FF:000002">
    <property type="entry name" value="Copper-transporting ATPase 1, putative"/>
    <property type="match status" value="1"/>
</dbReference>
<feature type="transmembrane region" description="Helical" evidence="8">
    <location>
        <begin position="72"/>
        <end position="89"/>
    </location>
</feature>
<dbReference type="PROSITE" id="PS01229">
    <property type="entry name" value="COF_2"/>
    <property type="match status" value="1"/>
</dbReference>
<feature type="domain" description="P-type ATPase A" evidence="10">
    <location>
        <begin position="150"/>
        <end position="250"/>
    </location>
</feature>
<dbReference type="AlphaFoldDB" id="A0A022KVH8"/>
<evidence type="ECO:0000313" key="11">
    <source>
        <dbReference type="EMBL" id="EYT50002.1"/>
    </source>
</evidence>
<dbReference type="Gene3D" id="3.40.1110.10">
    <property type="entry name" value="Calcium-transporting ATPase, cytoplasmic domain N"/>
    <property type="match status" value="1"/>
</dbReference>
<feature type="region of interest" description="Disordered" evidence="9">
    <location>
        <begin position="1"/>
        <end position="25"/>
    </location>
</feature>
<dbReference type="SUPFAM" id="SSF56784">
    <property type="entry name" value="HAD-like"/>
    <property type="match status" value="1"/>
</dbReference>
<dbReference type="InterPro" id="IPR059000">
    <property type="entry name" value="ATPase_P-type_domA"/>
</dbReference>
<dbReference type="Pfam" id="PF00702">
    <property type="entry name" value="Hydrolase"/>
    <property type="match status" value="1"/>
</dbReference>
<dbReference type="RefSeq" id="WP_017823002.1">
    <property type="nucleotide sequence ID" value="NZ_AORC01000006.1"/>
</dbReference>
<feature type="transmembrane region" description="Helical" evidence="8">
    <location>
        <begin position="607"/>
        <end position="626"/>
    </location>
</feature>
<evidence type="ECO:0000256" key="9">
    <source>
        <dbReference type="SAM" id="MobiDB-lite"/>
    </source>
</evidence>
<evidence type="ECO:0000256" key="1">
    <source>
        <dbReference type="ARBA" id="ARBA00004651"/>
    </source>
</evidence>
<comment type="subcellular location">
    <subcellularLocation>
        <location evidence="1">Cell membrane</location>
        <topology evidence="1">Multi-pass membrane protein</topology>
    </subcellularLocation>
</comment>
<dbReference type="InterPro" id="IPR027256">
    <property type="entry name" value="P-typ_ATPase_IB"/>
</dbReference>
<dbReference type="CDD" id="cd02079">
    <property type="entry name" value="P-type_ATPase_HM"/>
    <property type="match status" value="1"/>
</dbReference>
<keyword evidence="6 8" id="KW-1133">Transmembrane helix</keyword>
<name>A0A022KVH8_9MICO</name>
<dbReference type="GO" id="GO:0019829">
    <property type="term" value="F:ATPase-coupled monoatomic cation transmembrane transporter activity"/>
    <property type="evidence" value="ECO:0007669"/>
    <property type="project" value="InterPro"/>
</dbReference>
<feature type="transmembrane region" description="Helical" evidence="8">
    <location>
        <begin position="35"/>
        <end position="52"/>
    </location>
</feature>
<dbReference type="SUPFAM" id="SSF81660">
    <property type="entry name" value="Metal cation-transporting ATPase, ATP-binding domain N"/>
    <property type="match status" value="1"/>
</dbReference>
<dbReference type="InterPro" id="IPR051014">
    <property type="entry name" value="Cation_Transport_ATPase_IB"/>
</dbReference>
<keyword evidence="11" id="KW-0378">Hydrolase</keyword>
<dbReference type="SUPFAM" id="SSF81653">
    <property type="entry name" value="Calcium ATPase, transduction domain A"/>
    <property type="match status" value="1"/>
</dbReference>
<evidence type="ECO:0000256" key="6">
    <source>
        <dbReference type="ARBA" id="ARBA00022989"/>
    </source>
</evidence>
<keyword evidence="4 8" id="KW-0479">Metal-binding</keyword>
<dbReference type="InterPro" id="IPR044492">
    <property type="entry name" value="P_typ_ATPase_HD_dom"/>
</dbReference>
<dbReference type="SUPFAM" id="SSF81665">
    <property type="entry name" value="Calcium ATPase, transmembrane domain M"/>
    <property type="match status" value="1"/>
</dbReference>
<organism evidence="11 12">
    <name type="scientific">Brachybacterium muris UCD-AY4</name>
    <dbReference type="NCBI Taxonomy" id="1249481"/>
    <lineage>
        <taxon>Bacteria</taxon>
        <taxon>Bacillati</taxon>
        <taxon>Actinomycetota</taxon>
        <taxon>Actinomycetes</taxon>
        <taxon>Micrococcales</taxon>
        <taxon>Dermabacteraceae</taxon>
        <taxon>Brachybacterium</taxon>
    </lineage>
</organism>
<dbReference type="Gene3D" id="2.70.150.10">
    <property type="entry name" value="Calcium-transporting ATPase, cytoplasmic transduction domain A"/>
    <property type="match status" value="1"/>
</dbReference>
<dbReference type="OrthoDB" id="7059309at2"/>
<evidence type="ECO:0000256" key="2">
    <source>
        <dbReference type="ARBA" id="ARBA00006024"/>
    </source>
</evidence>
<dbReference type="NCBIfam" id="TIGR01525">
    <property type="entry name" value="ATPase-IB_hvy"/>
    <property type="match status" value="1"/>
</dbReference>
<dbReference type="STRING" id="1249481.D641_0106495"/>
<evidence type="ECO:0000259" key="10">
    <source>
        <dbReference type="Pfam" id="PF00122"/>
    </source>
</evidence>
<evidence type="ECO:0000256" key="5">
    <source>
        <dbReference type="ARBA" id="ARBA00022967"/>
    </source>
</evidence>
<dbReference type="InterPro" id="IPR008250">
    <property type="entry name" value="ATPase_P-typ_transduc_dom_A_sf"/>
</dbReference>
<accession>A0A022KVH8</accession>
<comment type="caution">
    <text evidence="11">The sequence shown here is derived from an EMBL/GenBank/DDBJ whole genome shotgun (WGS) entry which is preliminary data.</text>
</comment>
<feature type="transmembrane region" description="Helical" evidence="8">
    <location>
        <begin position="290"/>
        <end position="316"/>
    </location>
</feature>
<dbReference type="PROSITE" id="PS00154">
    <property type="entry name" value="ATPASE_E1_E2"/>
    <property type="match status" value="1"/>
</dbReference>
<dbReference type="PRINTS" id="PR00119">
    <property type="entry name" value="CATATPASE"/>
</dbReference>
<dbReference type="InterPro" id="IPR018303">
    <property type="entry name" value="ATPase_P-typ_P_site"/>
</dbReference>
<evidence type="ECO:0000256" key="3">
    <source>
        <dbReference type="ARBA" id="ARBA00022692"/>
    </source>
</evidence>
<dbReference type="GO" id="GO:0005524">
    <property type="term" value="F:ATP binding"/>
    <property type="evidence" value="ECO:0007669"/>
    <property type="project" value="UniProtKB-UniRule"/>
</dbReference>
<keyword evidence="7 8" id="KW-0472">Membrane</keyword>
<dbReference type="GO" id="GO:0016887">
    <property type="term" value="F:ATP hydrolysis activity"/>
    <property type="evidence" value="ECO:0007669"/>
    <property type="project" value="InterPro"/>
</dbReference>
<evidence type="ECO:0000256" key="8">
    <source>
        <dbReference type="RuleBase" id="RU362081"/>
    </source>
</evidence>
<dbReference type="NCBIfam" id="TIGR01494">
    <property type="entry name" value="ATPase_P-type"/>
    <property type="match status" value="2"/>
</dbReference>
<dbReference type="PANTHER" id="PTHR48085">
    <property type="entry name" value="CADMIUM/ZINC-TRANSPORTING ATPASE HMA2-RELATED"/>
    <property type="match status" value="1"/>
</dbReference>
<dbReference type="InterPro" id="IPR023299">
    <property type="entry name" value="ATPase_P-typ_cyto_dom_N"/>
</dbReference>
<dbReference type="GO" id="GO:0046872">
    <property type="term" value="F:metal ion binding"/>
    <property type="evidence" value="ECO:0007669"/>
    <property type="project" value="UniProtKB-KW"/>
</dbReference>
<feature type="transmembrane region" description="Helical" evidence="8">
    <location>
        <begin position="266"/>
        <end position="284"/>
    </location>
</feature>
<keyword evidence="8" id="KW-0547">Nucleotide-binding</keyword>
<keyword evidence="5" id="KW-1278">Translocase</keyword>
<evidence type="ECO:0000256" key="7">
    <source>
        <dbReference type="ARBA" id="ARBA00023136"/>
    </source>
</evidence>
<dbReference type="Gene3D" id="3.40.50.1000">
    <property type="entry name" value="HAD superfamily/HAD-like"/>
    <property type="match status" value="1"/>
</dbReference>
<dbReference type="PANTHER" id="PTHR48085:SF5">
    <property type="entry name" value="CADMIUM_ZINC-TRANSPORTING ATPASE HMA4-RELATED"/>
    <property type="match status" value="1"/>
</dbReference>
<dbReference type="Pfam" id="PF00122">
    <property type="entry name" value="E1-E2_ATPase"/>
    <property type="match status" value="1"/>
</dbReference>
<keyword evidence="8" id="KW-0067">ATP-binding</keyword>
<dbReference type="SFLD" id="SFLDF00027">
    <property type="entry name" value="p-type_atpase"/>
    <property type="match status" value="1"/>
</dbReference>
<keyword evidence="3 8" id="KW-0812">Transmembrane</keyword>
<protein>
    <submittedName>
        <fullName evidence="11">HAD family hydrolase</fullName>
    </submittedName>
</protein>
<gene>
    <name evidence="11" type="ORF">D641_0106495</name>
</gene>
<dbReference type="HOGENOM" id="CLU_001771_6_4_11"/>
<feature type="transmembrane region" description="Helical" evidence="8">
    <location>
        <begin position="632"/>
        <end position="650"/>
    </location>
</feature>
<dbReference type="InterPro" id="IPR023298">
    <property type="entry name" value="ATPase_P-typ_TM_dom_sf"/>
</dbReference>
<evidence type="ECO:0000256" key="4">
    <source>
        <dbReference type="ARBA" id="ARBA00022723"/>
    </source>
</evidence>
<proteinExistence type="inferred from homology"/>
<evidence type="ECO:0000313" key="12">
    <source>
        <dbReference type="Proteomes" id="UP000019754"/>
    </source>
</evidence>
<keyword evidence="8" id="KW-1003">Cell membrane</keyword>
<dbReference type="SFLD" id="SFLDS00003">
    <property type="entry name" value="Haloacid_Dehalogenase"/>
    <property type="match status" value="1"/>
</dbReference>
<comment type="similarity">
    <text evidence="2 8">Belongs to the cation transport ATPase (P-type) (TC 3.A.3) family. Type IB subfamily.</text>
</comment>
<dbReference type="GO" id="GO:0015086">
    <property type="term" value="F:cadmium ion transmembrane transporter activity"/>
    <property type="evidence" value="ECO:0007669"/>
    <property type="project" value="TreeGrafter"/>
</dbReference>
<reference evidence="11 12" key="1">
    <citation type="journal article" date="2013" name="Genome Announc.">
        <title>Draft genome sequence of an Actinobacterium, Brachybacterium muris strain UCD-AY4.</title>
        <authorList>
            <person name="Lo J.R."/>
            <person name="Lang J.M."/>
            <person name="Darling A.E."/>
            <person name="Eisen J.A."/>
            <person name="Coil D.A."/>
        </authorList>
    </citation>
    <scope>NUCLEOTIDE SEQUENCE [LARGE SCALE GENOMIC DNA]</scope>
    <source>
        <strain evidence="11 12">UCD-AY4</strain>
    </source>
</reference>
<dbReference type="EMBL" id="AORC01000006">
    <property type="protein sequence ID" value="EYT50002.1"/>
    <property type="molecule type" value="Genomic_DNA"/>
</dbReference>
<dbReference type="InterPro" id="IPR023214">
    <property type="entry name" value="HAD_sf"/>
</dbReference>
<dbReference type="InterPro" id="IPR001757">
    <property type="entry name" value="P_typ_ATPase"/>
</dbReference>
<dbReference type="InterPro" id="IPR036412">
    <property type="entry name" value="HAD-like_sf"/>
</dbReference>
<keyword evidence="12" id="KW-1185">Reference proteome</keyword>
<dbReference type="GO" id="GO:0005886">
    <property type="term" value="C:plasma membrane"/>
    <property type="evidence" value="ECO:0007669"/>
    <property type="project" value="UniProtKB-SubCell"/>
</dbReference>
<sequence length="655" mass="67616">MTSPTPTLREEETTGTPAAPERGGGAGPGLLPARAWVRPGIAAVLIGLSWLLDALTGSPATGSVLPGPADLLMVGAALVSGTPILIAAVRALRHRVIGIDLLVSIATIGAIVIGEYWEAAAVTTLFAIGHALEKGTLQRTRRALTDLVSTAPEQAVVLRDGTEQTIAATEVRQGEQVLVRPGTRVPVDGHVLAGRGAIDEAGITGESVPAEKSEGDPVYAGTVATGGLLTVLAEGIGADTTLARIIRRVEEAQDAKAPTQAFMDRFARWYTPAIIVLSVVFGVLTGDVELALTLLVISCPGALVISIPVAIVAGIGRGARDGMLIKGGEHLETSARIDTVALDKTGTLTTGRPVLTDVLPLPGRTREEVLLWAARAELTSDHPLAAPVVQAARADGLDLGQIPEQADAVVGRGVLARHGGRAITVGNQAMLRESDIADRPEAREAIDLADETARRGRTPMIVTLDDSVLGVIGLADTPRAEAADAITALRRSGVREVVMLTGDQPRVAQAVAAEVGIDTVHAGLLPEGKLDQIAALQARGRTVAMVGDGVNDAPALASADIGISMGAAGSAVAIETSDIALMRDSLSALAQSLRLARRTVAVMRQNIVIALVTVGMLLLGVLLGGVTMSLGMLVHEASVLLVIVNAMRLLRPARR</sequence>
<dbReference type="SFLD" id="SFLDG00002">
    <property type="entry name" value="C1.7:_P-type_atpase_like"/>
    <property type="match status" value="1"/>
</dbReference>
<dbReference type="Proteomes" id="UP000019754">
    <property type="component" value="Unassembled WGS sequence"/>
</dbReference>